<proteinExistence type="inferred from homology"/>
<comment type="subunit">
    <text evidence="1">Hexamer; each subunit is composed of an acidic and a basic chain derived from a single precursor and linked by a disulfide bond.</text>
</comment>
<dbReference type="PANTHER" id="PTHR31189:SF48">
    <property type="entry name" value="LEGUMIN B"/>
    <property type="match status" value="1"/>
</dbReference>
<feature type="domain" description="Cupin type-1" evidence="3">
    <location>
        <begin position="46"/>
        <end position="188"/>
    </location>
</feature>
<dbReference type="InterPro" id="IPR022379">
    <property type="entry name" value="11S_seedstore_CS"/>
</dbReference>
<dbReference type="CDD" id="cd02243">
    <property type="entry name" value="cupin_11S_legumin_C"/>
    <property type="match status" value="1"/>
</dbReference>
<dbReference type="Proteomes" id="UP000811246">
    <property type="component" value="Chromosome 1"/>
</dbReference>
<feature type="compositionally biased region" description="Low complexity" evidence="2">
    <location>
        <begin position="181"/>
        <end position="192"/>
    </location>
</feature>
<feature type="domain" description="Cupin type-1" evidence="3">
    <location>
        <begin position="249"/>
        <end position="376"/>
    </location>
</feature>
<keyword evidence="1" id="KW-0758">Storage protein</keyword>
<keyword evidence="1" id="KW-0732">Signal</keyword>
<dbReference type="SMART" id="SM00835">
    <property type="entry name" value="Cupin_1"/>
    <property type="match status" value="2"/>
</dbReference>
<comment type="caution">
    <text evidence="4">The sequence shown here is derived from an EMBL/GenBank/DDBJ whole genome shotgun (WGS) entry which is preliminary data.</text>
</comment>
<accession>A0A922G7F2</accession>
<dbReference type="InterPro" id="IPR006044">
    <property type="entry name" value="11S_seedstore_pln"/>
</dbReference>
<feature type="region of interest" description="Disordered" evidence="2">
    <location>
        <begin position="175"/>
        <end position="194"/>
    </location>
</feature>
<dbReference type="AlphaFoldDB" id="A0A922G7F2"/>
<dbReference type="InterPro" id="IPR006045">
    <property type="entry name" value="Cupin_1"/>
</dbReference>
<evidence type="ECO:0000313" key="5">
    <source>
        <dbReference type="Proteomes" id="UP000811246"/>
    </source>
</evidence>
<dbReference type="PANTHER" id="PTHR31189">
    <property type="entry name" value="OS03G0336100 PROTEIN-RELATED"/>
    <property type="match status" value="1"/>
</dbReference>
<dbReference type="EMBL" id="CM031825">
    <property type="protein sequence ID" value="KAG6732555.1"/>
    <property type="molecule type" value="Genomic_DNA"/>
</dbReference>
<sequence>MAYSSLLYLSICFLVLFHGCLAQSEQVTGRSQRPQQQRFQTECRINNLNAREPAKSFEAEAGLTEYWTPNDEQFRCAGVDLVRHTIQCRGLLLPSFSNAPKLIYVVQGRGLHGAAIPGCPETFQSELHQKVHQIQEGDILAVPTGIAHWIYNDGESQLILVELHDTSNQANQLDENARSWQGSRSRSQSQGQELVMRIQNRDDRRGRIVLVEDALPVLSPQSRGEEREERGWDRDNGVEETFCTLRLKHNIADPQRADVYNERGGRITKLTSLNLPILRYIQPSAERGVLYTNALVAPHYNMNCHTVIYVIRGNARLRVVGENGKNDLTGMFGKLVAFKTNHNVEINPLAGRLSAMRAFPEDVLINAYRIDMEEARRLKYNREETTLFSSESFGWQHRN</sequence>
<dbReference type="CDD" id="cd02242">
    <property type="entry name" value="cupin_11S_legumin_N"/>
    <property type="match status" value="1"/>
</dbReference>
<evidence type="ECO:0000256" key="1">
    <source>
        <dbReference type="RuleBase" id="RU003681"/>
    </source>
</evidence>
<keyword evidence="1" id="KW-1015">Disulfide bond</keyword>
<evidence type="ECO:0000256" key="2">
    <source>
        <dbReference type="SAM" id="MobiDB-lite"/>
    </source>
</evidence>
<protein>
    <recommendedName>
        <fullName evidence="3">Cupin type-1 domain-containing protein</fullName>
    </recommendedName>
</protein>
<organism evidence="4 5">
    <name type="scientific">Carya illinoinensis</name>
    <name type="common">Pecan</name>
    <dbReference type="NCBI Taxonomy" id="32201"/>
    <lineage>
        <taxon>Eukaryota</taxon>
        <taxon>Viridiplantae</taxon>
        <taxon>Streptophyta</taxon>
        <taxon>Embryophyta</taxon>
        <taxon>Tracheophyta</taxon>
        <taxon>Spermatophyta</taxon>
        <taxon>Magnoliopsida</taxon>
        <taxon>eudicotyledons</taxon>
        <taxon>Gunneridae</taxon>
        <taxon>Pentapetalae</taxon>
        <taxon>rosids</taxon>
        <taxon>fabids</taxon>
        <taxon>Fagales</taxon>
        <taxon>Juglandaceae</taxon>
        <taxon>Carya</taxon>
    </lineage>
</organism>
<name>A0A922G7F2_CARIL</name>
<comment type="similarity">
    <text evidence="1">Belongs to the 11S seed storage protein (globulins) family.</text>
</comment>
<dbReference type="Pfam" id="PF00190">
    <property type="entry name" value="Cupin_1"/>
    <property type="match status" value="2"/>
</dbReference>
<evidence type="ECO:0000259" key="3">
    <source>
        <dbReference type="SMART" id="SM00835"/>
    </source>
</evidence>
<feature type="chain" id="PRO_5038158790" description="Cupin type-1 domain-containing protein" evidence="1">
    <location>
        <begin position="23"/>
        <end position="399"/>
    </location>
</feature>
<comment type="function">
    <text evidence="1">Seed storage protein.</text>
</comment>
<feature type="signal peptide" evidence="1">
    <location>
        <begin position="1"/>
        <end position="22"/>
    </location>
</feature>
<evidence type="ECO:0000313" key="4">
    <source>
        <dbReference type="EMBL" id="KAG6732555.1"/>
    </source>
</evidence>
<gene>
    <name evidence="4" type="ORF">I3842_01G183600</name>
</gene>
<dbReference type="PROSITE" id="PS00305">
    <property type="entry name" value="11S_SEED_STORAGE"/>
    <property type="match status" value="1"/>
</dbReference>
<dbReference type="InterPro" id="IPR050253">
    <property type="entry name" value="Seed_Storage-Functional"/>
</dbReference>
<dbReference type="PRINTS" id="PR00439">
    <property type="entry name" value="11SGLOBULIN"/>
</dbReference>
<reference evidence="4" key="1">
    <citation type="submission" date="2021-01" db="EMBL/GenBank/DDBJ databases">
        <authorList>
            <person name="Lovell J.T."/>
            <person name="Bentley N."/>
            <person name="Bhattarai G."/>
            <person name="Jenkins J.W."/>
            <person name="Sreedasyam A."/>
            <person name="Alarcon Y."/>
            <person name="Bock C."/>
            <person name="Boston L."/>
            <person name="Carlson J."/>
            <person name="Cervantes K."/>
            <person name="Clermont K."/>
            <person name="Krom N."/>
            <person name="Kubenka K."/>
            <person name="Mamidi S."/>
            <person name="Mattison C."/>
            <person name="Monteros M."/>
            <person name="Pisani C."/>
            <person name="Plott C."/>
            <person name="Rajasekar S."/>
            <person name="Rhein H.S."/>
            <person name="Rohla C."/>
            <person name="Song M."/>
            <person name="Hilaire R.S."/>
            <person name="Shu S."/>
            <person name="Wells L."/>
            <person name="Wang X."/>
            <person name="Webber J."/>
            <person name="Heerema R.J."/>
            <person name="Klein P."/>
            <person name="Conner P."/>
            <person name="Grauke L."/>
            <person name="Grimwood J."/>
            <person name="Schmutz J."/>
            <person name="Randall J.J."/>
        </authorList>
    </citation>
    <scope>NUCLEOTIDE SEQUENCE</scope>
    <source>
        <tissue evidence="4">Leaf</tissue>
    </source>
</reference>
<keyword evidence="1" id="KW-0708">Seed storage protein</keyword>
<dbReference type="GO" id="GO:0045735">
    <property type="term" value="F:nutrient reservoir activity"/>
    <property type="evidence" value="ECO:0007669"/>
    <property type="project" value="UniProtKB-KW"/>
</dbReference>